<dbReference type="Pfam" id="PF01302">
    <property type="entry name" value="CAP_GLY"/>
    <property type="match status" value="1"/>
</dbReference>
<comment type="subcellular location">
    <subcellularLocation>
        <location evidence="1">Cytoplasm</location>
        <location evidence="1">Cytoskeleton</location>
        <location evidence="1">Spindle</location>
    </subcellularLocation>
</comment>
<sequence length="625" mass="71916">MENFKLDDRVRVIGKNVKGRIAYIGKTHLSEGIMYGIALDKPKGRCNGAIRGVRYFMCPDDHGVFVRACQLEMDIGNSSDDSEDYRDVIPRPTYPNYLKHSSKLNFKKSKYHSRSKEHVSKVKSPLKQDVHKKQLSEDNTCLESNYQGKIMNDPGLKIKKTRRLSRKPVENRVSIDEKFRFLAEKINTQTQQLDTIRRYLKKLKTYVRWSRGFDSKENKMKNLLDGAIDGVIRNMEETIGCSETGNVHDHRKGDAGLEKENALLLQCIWDLEKKNETLVECMTKIRAFLLKSWRRRSRDKSKSDANRKETSERPGPSENKCNNSSPKNSETQSVPNLPTKSPQPNEISRKDSRSKRETIKRFLESLKYGDGSETQEASSSSLLSKKENRLSENSKGDAQKLRKAACVRNYLESLNHDIKELNKELCDMRGEKSGERCEEKVSSKSNLIYENTKSPILKENRNSKSYKMLQSRRSPRDDIQSKPYSLDKRLKREQNAFRENTDITKDEKDPTKELFELISNIMTNISLSEQEKMEPKDSPKFKEQSTNPSETYAIAGKCHSNPDSDKFEKMTNSSNKSKSGDNLKLSKSVADASMKRKKSPKKRLHVKQIMDSRKQPTPQGSEKKD</sequence>
<feature type="region of interest" description="Disordered" evidence="7">
    <location>
        <begin position="109"/>
        <end position="130"/>
    </location>
</feature>
<gene>
    <name evidence="9" type="ORF">AVEN_134668_1</name>
</gene>
<comment type="caution">
    <text evidence="9">The sequence shown here is derived from an EMBL/GenBank/DDBJ whole genome shotgun (WGS) entry which is preliminary data.</text>
</comment>
<evidence type="ECO:0000256" key="4">
    <source>
        <dbReference type="ARBA" id="ARBA00023017"/>
    </source>
</evidence>
<feature type="compositionally biased region" description="Basic and acidic residues" evidence="7">
    <location>
        <begin position="300"/>
        <end position="312"/>
    </location>
</feature>
<evidence type="ECO:0000256" key="2">
    <source>
        <dbReference type="ARBA" id="ARBA00022490"/>
    </source>
</evidence>
<feature type="compositionally biased region" description="Basic and acidic residues" evidence="7">
    <location>
        <begin position="474"/>
        <end position="508"/>
    </location>
</feature>
<dbReference type="SMART" id="SM01052">
    <property type="entry name" value="CAP_GLY"/>
    <property type="match status" value="1"/>
</dbReference>
<dbReference type="Gene3D" id="2.30.30.190">
    <property type="entry name" value="CAP Gly-rich-like domain"/>
    <property type="match status" value="1"/>
</dbReference>
<evidence type="ECO:0000259" key="8">
    <source>
        <dbReference type="PROSITE" id="PS50245"/>
    </source>
</evidence>
<dbReference type="GO" id="GO:0005819">
    <property type="term" value="C:spindle"/>
    <property type="evidence" value="ECO:0007669"/>
    <property type="project" value="UniProtKB-SubCell"/>
</dbReference>
<dbReference type="SUPFAM" id="SSF74924">
    <property type="entry name" value="Cap-Gly domain"/>
    <property type="match status" value="1"/>
</dbReference>
<proteinExistence type="predicted"/>
<evidence type="ECO:0000256" key="1">
    <source>
        <dbReference type="ARBA" id="ARBA00004186"/>
    </source>
</evidence>
<feature type="compositionally biased region" description="Basic residues" evidence="7">
    <location>
        <begin position="595"/>
        <end position="606"/>
    </location>
</feature>
<keyword evidence="4" id="KW-0243">Dynein</keyword>
<dbReference type="PANTHER" id="PTHR18916:SF6">
    <property type="entry name" value="DYNACTIN SUBUNIT 1"/>
    <property type="match status" value="1"/>
</dbReference>
<organism evidence="9 10">
    <name type="scientific">Araneus ventricosus</name>
    <name type="common">Orbweaver spider</name>
    <name type="synonym">Epeira ventricosa</name>
    <dbReference type="NCBI Taxonomy" id="182803"/>
    <lineage>
        <taxon>Eukaryota</taxon>
        <taxon>Metazoa</taxon>
        <taxon>Ecdysozoa</taxon>
        <taxon>Arthropoda</taxon>
        <taxon>Chelicerata</taxon>
        <taxon>Arachnida</taxon>
        <taxon>Araneae</taxon>
        <taxon>Araneomorphae</taxon>
        <taxon>Entelegynae</taxon>
        <taxon>Araneoidea</taxon>
        <taxon>Araneidae</taxon>
        <taxon>Araneus</taxon>
    </lineage>
</organism>
<keyword evidence="5" id="KW-0175">Coiled coil</keyword>
<accession>A0A4Y2F6D7</accession>
<dbReference type="InterPro" id="IPR000938">
    <property type="entry name" value="CAP-Gly_domain"/>
</dbReference>
<keyword evidence="10" id="KW-1185">Reference proteome</keyword>
<dbReference type="OrthoDB" id="2130750at2759"/>
<keyword evidence="3" id="KW-0493">Microtubule</keyword>
<feature type="compositionally biased region" description="Basic and acidic residues" evidence="7">
    <location>
        <begin position="529"/>
        <end position="543"/>
    </location>
</feature>
<dbReference type="EMBL" id="BGPR01000795">
    <property type="protein sequence ID" value="GBM35859.1"/>
    <property type="molecule type" value="Genomic_DNA"/>
</dbReference>
<feature type="compositionally biased region" description="Basic and acidic residues" evidence="7">
    <location>
        <begin position="114"/>
        <end position="130"/>
    </location>
</feature>
<reference evidence="9 10" key="1">
    <citation type="journal article" date="2019" name="Sci. Rep.">
        <title>Orb-weaving spider Araneus ventricosus genome elucidates the spidroin gene catalogue.</title>
        <authorList>
            <person name="Kono N."/>
            <person name="Nakamura H."/>
            <person name="Ohtoshi R."/>
            <person name="Moran D.A.P."/>
            <person name="Shinohara A."/>
            <person name="Yoshida Y."/>
            <person name="Fujiwara M."/>
            <person name="Mori M."/>
            <person name="Tomita M."/>
            <person name="Arakawa K."/>
        </authorList>
    </citation>
    <scope>NUCLEOTIDE SEQUENCE [LARGE SCALE GENOMIC DNA]</scope>
</reference>
<feature type="domain" description="CAP-Gly" evidence="8">
    <location>
        <begin position="25"/>
        <end position="67"/>
    </location>
</feature>
<evidence type="ECO:0000313" key="9">
    <source>
        <dbReference type="EMBL" id="GBM35859.1"/>
    </source>
</evidence>
<evidence type="ECO:0000256" key="6">
    <source>
        <dbReference type="ARBA" id="ARBA00023212"/>
    </source>
</evidence>
<keyword evidence="2" id="KW-0963">Cytoplasm</keyword>
<evidence type="ECO:0000313" key="10">
    <source>
        <dbReference type="Proteomes" id="UP000499080"/>
    </source>
</evidence>
<feature type="compositionally biased region" description="Basic and acidic residues" evidence="7">
    <location>
        <begin position="560"/>
        <end position="569"/>
    </location>
</feature>
<dbReference type="Proteomes" id="UP000499080">
    <property type="component" value="Unassembled WGS sequence"/>
</dbReference>
<dbReference type="GO" id="GO:0005874">
    <property type="term" value="C:microtubule"/>
    <property type="evidence" value="ECO:0007669"/>
    <property type="project" value="UniProtKB-KW"/>
</dbReference>
<dbReference type="InterPro" id="IPR036859">
    <property type="entry name" value="CAP-Gly_dom_sf"/>
</dbReference>
<feature type="region of interest" description="Disordered" evidence="7">
    <location>
        <begin position="453"/>
        <end position="508"/>
    </location>
</feature>
<name>A0A4Y2F6D7_ARAVE</name>
<evidence type="ECO:0000256" key="7">
    <source>
        <dbReference type="SAM" id="MobiDB-lite"/>
    </source>
</evidence>
<dbReference type="GO" id="GO:0030286">
    <property type="term" value="C:dynein complex"/>
    <property type="evidence" value="ECO:0007669"/>
    <property type="project" value="UniProtKB-KW"/>
</dbReference>
<feature type="compositionally biased region" description="Polar residues" evidence="7">
    <location>
        <begin position="615"/>
        <end position="625"/>
    </location>
</feature>
<feature type="compositionally biased region" description="Basic and acidic residues" evidence="7">
    <location>
        <begin position="347"/>
        <end position="364"/>
    </location>
</feature>
<feature type="compositionally biased region" description="Polar residues" evidence="7">
    <location>
        <begin position="319"/>
        <end position="346"/>
    </location>
</feature>
<evidence type="ECO:0000256" key="5">
    <source>
        <dbReference type="ARBA" id="ARBA00023054"/>
    </source>
</evidence>
<dbReference type="PANTHER" id="PTHR18916">
    <property type="entry name" value="DYNACTIN 1-RELATED MICROTUBULE-BINDING"/>
    <property type="match status" value="1"/>
</dbReference>
<evidence type="ECO:0000256" key="3">
    <source>
        <dbReference type="ARBA" id="ARBA00022701"/>
    </source>
</evidence>
<dbReference type="AlphaFoldDB" id="A0A4Y2F6D7"/>
<protein>
    <recommendedName>
        <fullName evidence="8">CAP-Gly domain-containing protein</fullName>
    </recommendedName>
</protein>
<keyword evidence="6" id="KW-0206">Cytoskeleton</keyword>
<feature type="region of interest" description="Disordered" evidence="7">
    <location>
        <begin position="526"/>
        <end position="625"/>
    </location>
</feature>
<feature type="compositionally biased region" description="Basic and acidic residues" evidence="7">
    <location>
        <begin position="384"/>
        <end position="400"/>
    </location>
</feature>
<feature type="region of interest" description="Disordered" evidence="7">
    <location>
        <begin position="296"/>
        <end position="401"/>
    </location>
</feature>
<dbReference type="PROSITE" id="PS50245">
    <property type="entry name" value="CAP_GLY_2"/>
    <property type="match status" value="1"/>
</dbReference>